<evidence type="ECO:0000256" key="4">
    <source>
        <dbReference type="ARBA" id="ARBA00022989"/>
    </source>
</evidence>
<feature type="domain" description="MacB-like periplasmic core" evidence="8">
    <location>
        <begin position="20"/>
        <end position="239"/>
    </location>
</feature>
<dbReference type="PANTHER" id="PTHR30572:SF18">
    <property type="entry name" value="ABC-TYPE MACROLIDE FAMILY EXPORT SYSTEM PERMEASE COMPONENT 2"/>
    <property type="match status" value="1"/>
</dbReference>
<dbReference type="InterPro" id="IPR025857">
    <property type="entry name" value="MacB_PCD"/>
</dbReference>
<feature type="transmembrane region" description="Helical" evidence="6">
    <location>
        <begin position="762"/>
        <end position="784"/>
    </location>
</feature>
<protein>
    <submittedName>
        <fullName evidence="9">ABC transporter permease</fullName>
    </submittedName>
</protein>
<dbReference type="InterPro" id="IPR050250">
    <property type="entry name" value="Macrolide_Exporter_MacB"/>
</dbReference>
<dbReference type="PANTHER" id="PTHR30572">
    <property type="entry name" value="MEMBRANE COMPONENT OF TRANSPORTER-RELATED"/>
    <property type="match status" value="1"/>
</dbReference>
<dbReference type="AlphaFoldDB" id="A0A3E5BIB0"/>
<dbReference type="GO" id="GO:0022857">
    <property type="term" value="F:transmembrane transporter activity"/>
    <property type="evidence" value="ECO:0007669"/>
    <property type="project" value="TreeGrafter"/>
</dbReference>
<evidence type="ECO:0000313" key="10">
    <source>
        <dbReference type="Proteomes" id="UP000260983"/>
    </source>
</evidence>
<gene>
    <name evidence="9" type="ORF">DXB65_06665</name>
</gene>
<evidence type="ECO:0000259" key="7">
    <source>
        <dbReference type="Pfam" id="PF02687"/>
    </source>
</evidence>
<keyword evidence="4 6" id="KW-1133">Transmembrane helix</keyword>
<comment type="caution">
    <text evidence="9">The sequence shown here is derived from an EMBL/GenBank/DDBJ whole genome shotgun (WGS) entry which is preliminary data.</text>
</comment>
<evidence type="ECO:0000256" key="3">
    <source>
        <dbReference type="ARBA" id="ARBA00022692"/>
    </source>
</evidence>
<keyword evidence="5 6" id="KW-0472">Membrane</keyword>
<reference evidence="9 10" key="1">
    <citation type="submission" date="2018-08" db="EMBL/GenBank/DDBJ databases">
        <title>A genome reference for cultivated species of the human gut microbiota.</title>
        <authorList>
            <person name="Zou Y."/>
            <person name="Xue W."/>
            <person name="Luo G."/>
        </authorList>
    </citation>
    <scope>NUCLEOTIDE SEQUENCE [LARGE SCALE GENOMIC DNA]</scope>
    <source>
        <strain evidence="9 10">OM05-15BH</strain>
    </source>
</reference>
<evidence type="ECO:0000259" key="8">
    <source>
        <dbReference type="Pfam" id="PF12704"/>
    </source>
</evidence>
<name>A0A3E5BIB0_9BACE</name>
<keyword evidence="3 6" id="KW-0812">Transmembrane</keyword>
<dbReference type="Pfam" id="PF12704">
    <property type="entry name" value="MacB_PCD"/>
    <property type="match status" value="2"/>
</dbReference>
<feature type="transmembrane region" description="Helical" evidence="6">
    <location>
        <begin position="731"/>
        <end position="750"/>
    </location>
</feature>
<dbReference type="InterPro" id="IPR003838">
    <property type="entry name" value="ABC3_permease_C"/>
</dbReference>
<evidence type="ECO:0000256" key="6">
    <source>
        <dbReference type="SAM" id="Phobius"/>
    </source>
</evidence>
<proteinExistence type="predicted"/>
<feature type="transmembrane region" description="Helical" evidence="6">
    <location>
        <begin position="373"/>
        <end position="400"/>
    </location>
</feature>
<evidence type="ECO:0000256" key="2">
    <source>
        <dbReference type="ARBA" id="ARBA00022475"/>
    </source>
</evidence>
<feature type="transmembrane region" description="Helical" evidence="6">
    <location>
        <begin position="679"/>
        <end position="701"/>
    </location>
</feature>
<feature type="transmembrane region" description="Helical" evidence="6">
    <location>
        <begin position="330"/>
        <end position="353"/>
    </location>
</feature>
<feature type="transmembrane region" description="Helical" evidence="6">
    <location>
        <begin position="21"/>
        <end position="41"/>
    </location>
</feature>
<feature type="domain" description="ABC3 transporter permease C-terminal" evidence="7">
    <location>
        <begin position="291"/>
        <end position="405"/>
    </location>
</feature>
<evidence type="ECO:0000256" key="5">
    <source>
        <dbReference type="ARBA" id="ARBA00023136"/>
    </source>
</evidence>
<dbReference type="RefSeq" id="WP_117723734.1">
    <property type="nucleotide sequence ID" value="NZ_QSUL01000004.1"/>
</dbReference>
<keyword evidence="2" id="KW-1003">Cell membrane</keyword>
<feature type="domain" description="MacB-like periplasmic core" evidence="8">
    <location>
        <begin position="477"/>
        <end position="602"/>
    </location>
</feature>
<sequence>MIKHYVKVALRLIKRSFLFSFINMLGFVFGMAAAFLIYLWVVDELTYDDCFPEANRIYRTIEVKREPSGEIKESPSTIRSLTKVFREEFPQVENATAIKYGDLHTLETESHKKISGEEAYVDSAFFRIFPFPVTEGNPEHITDHPDNIILSETMARKMFGSSPAVGQKLTYSGYGRENIYNVVAVVKIPPKSHIRFDIAYPMDSYGRGMAGYSWDRFRENIHVYIKMKAGDGGKMYEKELKSMSRALGKFGEKRTLLRFQSIRDIHLHTTFSDSCIKNHGNMATIYLFTALAILVIFMGAFNFTTLSTARASMRYKEIGVRKITGAKRKTLISQFLSESLVQAFISLVLALALTELMLPLFNKFMDTEISLRLSWAVFFYILFGIVGVGCLAGSYPAFYLSSINPLLAFKGGRKTGRKGGLIKGLVCVQFVIALTLMLLTAIVFKQLHYMQNKDLGLNRENIVSIYTSLWYKVAGFKQELLRNPNVKSISMGAPIGSFIEGSSSGDGSLVRWTNIDGQEDSLKMVTVFADGDFINTFGLELIKGKLLESDFEKYWGDRNPDIVINEAAWKGMKVADPIGMELQVNSWSKARVVGVVKDFNFQSLREKIKPAFLYYTPEALSHLHIKIAPEHRQETLKFIQKKFEEMAVQDDLFVKDFSYQFFSDVLNKNYAKEQQQSRMLLFFTVLAIVIAMLGVFGLVALSTTQRTKEIGIRKVNGAHSDRIVKMFCREYLRWVGVAFVIACPLGYFFMHRWLSEFAYQTAISWWLFVLSGAIIAGITLLTVFGQTWRKASQNPVESLRYE</sequence>
<dbReference type="EMBL" id="QSUL01000004">
    <property type="protein sequence ID" value="RGN37189.1"/>
    <property type="molecule type" value="Genomic_DNA"/>
</dbReference>
<accession>A0A3E5BIB0</accession>
<feature type="transmembrane region" description="Helical" evidence="6">
    <location>
        <begin position="421"/>
        <end position="444"/>
    </location>
</feature>
<comment type="subcellular location">
    <subcellularLocation>
        <location evidence="1">Cell membrane</location>
        <topology evidence="1">Multi-pass membrane protein</topology>
    </subcellularLocation>
</comment>
<feature type="domain" description="ABC3 transporter permease C-terminal" evidence="7">
    <location>
        <begin position="682"/>
        <end position="795"/>
    </location>
</feature>
<organism evidence="9 10">
    <name type="scientific">Bacteroides oleiciplenus</name>
    <dbReference type="NCBI Taxonomy" id="626931"/>
    <lineage>
        <taxon>Bacteria</taxon>
        <taxon>Pseudomonadati</taxon>
        <taxon>Bacteroidota</taxon>
        <taxon>Bacteroidia</taxon>
        <taxon>Bacteroidales</taxon>
        <taxon>Bacteroidaceae</taxon>
        <taxon>Bacteroides</taxon>
    </lineage>
</organism>
<evidence type="ECO:0000313" key="9">
    <source>
        <dbReference type="EMBL" id="RGN37189.1"/>
    </source>
</evidence>
<dbReference type="Proteomes" id="UP000260983">
    <property type="component" value="Unassembled WGS sequence"/>
</dbReference>
<evidence type="ECO:0000256" key="1">
    <source>
        <dbReference type="ARBA" id="ARBA00004651"/>
    </source>
</evidence>
<dbReference type="GO" id="GO:0005886">
    <property type="term" value="C:plasma membrane"/>
    <property type="evidence" value="ECO:0007669"/>
    <property type="project" value="UniProtKB-SubCell"/>
</dbReference>
<feature type="transmembrane region" description="Helical" evidence="6">
    <location>
        <begin position="285"/>
        <end position="309"/>
    </location>
</feature>
<dbReference type="Pfam" id="PF02687">
    <property type="entry name" value="FtsX"/>
    <property type="match status" value="2"/>
</dbReference>